<accession>Q112W1</accession>
<dbReference type="EMBL" id="CP000393">
    <property type="protein sequence ID" value="ABG51463.1"/>
    <property type="molecule type" value="Genomic_DNA"/>
</dbReference>
<dbReference type="AlphaFoldDB" id="Q112W1"/>
<evidence type="ECO:0000313" key="2">
    <source>
        <dbReference type="EMBL" id="ABG51463.1"/>
    </source>
</evidence>
<proteinExistence type="predicted"/>
<reference evidence="2" key="1">
    <citation type="submission" date="2006-06" db="EMBL/GenBank/DDBJ databases">
        <title>Complete sequence of Trichodesmium erythraeum IMS101.</title>
        <authorList>
            <consortium name="US DOE Joint Genome Institute"/>
            <person name="Copeland A."/>
            <person name="Lucas S."/>
            <person name="Lapidus A."/>
            <person name="Barry K."/>
            <person name="Detter J.C."/>
            <person name="Glavina del Rio T."/>
            <person name="Hammon N."/>
            <person name="Israni S."/>
            <person name="Dalin E."/>
            <person name="Tice H."/>
            <person name="Pitluck S."/>
            <person name="Kiss H."/>
            <person name="Munk A.C."/>
            <person name="Brettin T."/>
            <person name="Bruce D."/>
            <person name="Han C."/>
            <person name="Tapia R."/>
            <person name="Gilna P."/>
            <person name="Schmutz J."/>
            <person name="Larimer F."/>
            <person name="Land M."/>
            <person name="Hauser L."/>
            <person name="Kyrpides N."/>
            <person name="Kim E."/>
            <person name="Richardson P."/>
        </authorList>
    </citation>
    <scope>NUCLEOTIDE SEQUENCE [LARGE SCALE GENOMIC DNA]</scope>
    <source>
        <strain evidence="2">IMS101</strain>
    </source>
</reference>
<gene>
    <name evidence="1" type="ordered locus">Tery_2233</name>
    <name evidence="2" type="ordered locus">Tery_2234</name>
</gene>
<name>Q112W1_TRIEI</name>
<dbReference type="HOGENOM" id="CLU_2511727_0_0_3"/>
<dbReference type="eggNOG" id="COG4995">
    <property type="taxonomic scope" value="Bacteria"/>
</dbReference>
<organism evidence="2">
    <name type="scientific">Trichodesmium erythraeum (strain IMS101)</name>
    <dbReference type="NCBI Taxonomy" id="203124"/>
    <lineage>
        <taxon>Bacteria</taxon>
        <taxon>Bacillati</taxon>
        <taxon>Cyanobacteriota</taxon>
        <taxon>Cyanophyceae</taxon>
        <taxon>Oscillatoriophycideae</taxon>
        <taxon>Oscillatoriales</taxon>
        <taxon>Microcoleaceae</taxon>
        <taxon>Trichodesmium</taxon>
    </lineage>
</organism>
<evidence type="ECO:0000313" key="1">
    <source>
        <dbReference type="EMBL" id="ABG51462.1"/>
    </source>
</evidence>
<dbReference type="KEGG" id="ter:Tery_2234"/>
<dbReference type="KEGG" id="ter:Tery_2233"/>
<dbReference type="EMBL" id="CP000393">
    <property type="protein sequence ID" value="ABG51462.1"/>
    <property type="molecule type" value="Genomic_DNA"/>
</dbReference>
<sequence length="85" mass="10432">MQMKFTDKQRIKFREEIERVLSEDKLTSIFSEYPEKFGDNFYNQIPGGDYRTRLINLIIELNNRELIFDFIKVVRYEYHNFAQDL</sequence>
<protein>
    <submittedName>
        <fullName evidence="2">Uncharacterized protein</fullName>
    </submittedName>
</protein>
<dbReference type="STRING" id="203124.Tery_2233"/>